<name>A0A485K9V0_9STRA</name>
<dbReference type="OrthoDB" id="10433866at2759"/>
<dbReference type="Gene3D" id="3.50.4.10">
    <property type="entry name" value="Hepatocyte Growth Factor"/>
    <property type="match status" value="1"/>
</dbReference>
<gene>
    <name evidence="3" type="primary">Aste57867_3520</name>
    <name evidence="2" type="ORF">As57867_003509</name>
    <name evidence="3" type="ORF">ASTE57867_3520</name>
</gene>
<reference evidence="2" key="2">
    <citation type="submission" date="2019-06" db="EMBL/GenBank/DDBJ databases">
        <title>Genomics analysis of Aphanomyces spp. identifies a new class of oomycete effector associated with host adaptation.</title>
        <authorList>
            <person name="Gaulin E."/>
        </authorList>
    </citation>
    <scope>NUCLEOTIDE SEQUENCE</scope>
    <source>
        <strain evidence="2">CBS 578.67</strain>
    </source>
</reference>
<dbReference type="EMBL" id="VJMH01000621">
    <property type="protein sequence ID" value="KAF0715192.1"/>
    <property type="molecule type" value="Genomic_DNA"/>
</dbReference>
<keyword evidence="1" id="KW-0732">Signal</keyword>
<feature type="chain" id="PRO_5036115968" evidence="1">
    <location>
        <begin position="17"/>
        <end position="240"/>
    </location>
</feature>
<sequence>MVRIGSSIHLIALASAAAVPSSDVPSLVCSPLELDTVYHGFELTNLTAVEYVDECCDACLATPLCTIFVYHESTCFLKTNAGPVEHGVTGALSSFRVPDTPAPTAPPLDDSTEAPMTTTLPQDYCRCVGGPECSTEGQCNACNMYARAGGRVCDARHHATCRWYGGHWCGGSEPPTLAPPTDAAGRCECASGNKCELEWGQCSACNYPHLSDDQGNLGVCEDWERNACLHTFGGQWCSGL</sequence>
<evidence type="ECO:0000313" key="2">
    <source>
        <dbReference type="EMBL" id="KAF0715192.1"/>
    </source>
</evidence>
<evidence type="ECO:0000313" key="4">
    <source>
        <dbReference type="Proteomes" id="UP000332933"/>
    </source>
</evidence>
<keyword evidence="4" id="KW-1185">Reference proteome</keyword>
<organism evidence="3 4">
    <name type="scientific">Aphanomyces stellatus</name>
    <dbReference type="NCBI Taxonomy" id="120398"/>
    <lineage>
        <taxon>Eukaryota</taxon>
        <taxon>Sar</taxon>
        <taxon>Stramenopiles</taxon>
        <taxon>Oomycota</taxon>
        <taxon>Saprolegniomycetes</taxon>
        <taxon>Saprolegniales</taxon>
        <taxon>Verrucalvaceae</taxon>
        <taxon>Aphanomyces</taxon>
    </lineage>
</organism>
<dbReference type="AlphaFoldDB" id="A0A485K9V0"/>
<proteinExistence type="predicted"/>
<dbReference type="Proteomes" id="UP000332933">
    <property type="component" value="Unassembled WGS sequence"/>
</dbReference>
<protein>
    <submittedName>
        <fullName evidence="3">Aste57867_3520 protein</fullName>
    </submittedName>
</protein>
<feature type="signal peptide" evidence="1">
    <location>
        <begin position="1"/>
        <end position="16"/>
    </location>
</feature>
<evidence type="ECO:0000256" key="1">
    <source>
        <dbReference type="SAM" id="SignalP"/>
    </source>
</evidence>
<evidence type="ECO:0000313" key="3">
    <source>
        <dbReference type="EMBL" id="VFT80683.1"/>
    </source>
</evidence>
<reference evidence="3 4" key="1">
    <citation type="submission" date="2019-03" db="EMBL/GenBank/DDBJ databases">
        <authorList>
            <person name="Gaulin E."/>
            <person name="Dumas B."/>
        </authorList>
    </citation>
    <scope>NUCLEOTIDE SEQUENCE [LARGE SCALE GENOMIC DNA]</scope>
    <source>
        <strain evidence="3">CBS 568.67</strain>
    </source>
</reference>
<dbReference type="EMBL" id="CAADRA010000621">
    <property type="protein sequence ID" value="VFT80683.1"/>
    <property type="molecule type" value="Genomic_DNA"/>
</dbReference>
<accession>A0A485K9V0</accession>